<feature type="region of interest" description="Disordered" evidence="1">
    <location>
        <begin position="50"/>
        <end position="74"/>
    </location>
</feature>
<feature type="compositionally biased region" description="Basic and acidic residues" evidence="1">
    <location>
        <begin position="57"/>
        <end position="66"/>
    </location>
</feature>
<reference evidence="2" key="1">
    <citation type="submission" date="2023-10" db="EMBL/GenBank/DDBJ databases">
        <title>Genome assembly of Pristionchus species.</title>
        <authorList>
            <person name="Yoshida K."/>
            <person name="Sommer R.J."/>
        </authorList>
    </citation>
    <scope>NUCLEOTIDE SEQUENCE</scope>
    <source>
        <strain evidence="2">RS0144</strain>
    </source>
</reference>
<proteinExistence type="predicted"/>
<evidence type="ECO:0000313" key="2">
    <source>
        <dbReference type="EMBL" id="GMS81481.1"/>
    </source>
</evidence>
<feature type="non-terminal residue" evidence="2">
    <location>
        <position position="1"/>
    </location>
</feature>
<organism evidence="2 3">
    <name type="scientific">Pristionchus entomophagus</name>
    <dbReference type="NCBI Taxonomy" id="358040"/>
    <lineage>
        <taxon>Eukaryota</taxon>
        <taxon>Metazoa</taxon>
        <taxon>Ecdysozoa</taxon>
        <taxon>Nematoda</taxon>
        <taxon>Chromadorea</taxon>
        <taxon>Rhabditida</taxon>
        <taxon>Rhabditina</taxon>
        <taxon>Diplogasteromorpha</taxon>
        <taxon>Diplogasteroidea</taxon>
        <taxon>Neodiplogasteridae</taxon>
        <taxon>Pristionchus</taxon>
    </lineage>
</organism>
<accession>A0AAV5SDQ6</accession>
<feature type="non-terminal residue" evidence="2">
    <location>
        <position position="74"/>
    </location>
</feature>
<gene>
    <name evidence="2" type="ORF">PENTCL1PPCAC_3656</name>
</gene>
<protein>
    <submittedName>
        <fullName evidence="2">Uncharacterized protein</fullName>
    </submittedName>
</protein>
<name>A0AAV5SDQ6_9BILA</name>
<dbReference type="AlphaFoldDB" id="A0AAV5SDQ6"/>
<sequence length="74" mass="8826">LLLLFSLSCSQSIVFRSHEKSIDERTERREGRFVFSIMTRYLSAVLNSRRKSRYPRRQMESEESRLSHRSPPPP</sequence>
<comment type="caution">
    <text evidence="2">The sequence shown here is derived from an EMBL/GenBank/DDBJ whole genome shotgun (WGS) entry which is preliminary data.</text>
</comment>
<evidence type="ECO:0000313" key="3">
    <source>
        <dbReference type="Proteomes" id="UP001432027"/>
    </source>
</evidence>
<dbReference type="EMBL" id="BTSX01000001">
    <property type="protein sequence ID" value="GMS81481.1"/>
    <property type="molecule type" value="Genomic_DNA"/>
</dbReference>
<keyword evidence="3" id="KW-1185">Reference proteome</keyword>
<evidence type="ECO:0000256" key="1">
    <source>
        <dbReference type="SAM" id="MobiDB-lite"/>
    </source>
</evidence>
<dbReference type="Proteomes" id="UP001432027">
    <property type="component" value="Unassembled WGS sequence"/>
</dbReference>